<name>A0ABV9GYE8_9BURK</name>
<keyword evidence="8" id="KW-0472">Membrane</keyword>
<comment type="subcellular location">
    <subcellularLocation>
        <location evidence="1">Cell outer membrane</location>
        <topology evidence="1">Lipid-anchor</topology>
    </subcellularLocation>
</comment>
<evidence type="ECO:0000256" key="1">
    <source>
        <dbReference type="ARBA" id="ARBA00004459"/>
    </source>
</evidence>
<reference evidence="14" key="1">
    <citation type="journal article" date="2019" name="Int. J. Syst. Evol. Microbiol.">
        <title>The Global Catalogue of Microorganisms (GCM) 10K type strain sequencing project: providing services to taxonomists for standard genome sequencing and annotation.</title>
        <authorList>
            <consortium name="The Broad Institute Genomics Platform"/>
            <consortium name="The Broad Institute Genome Sequencing Center for Infectious Disease"/>
            <person name="Wu L."/>
            <person name="Ma J."/>
        </authorList>
    </citation>
    <scope>NUCLEOTIDE SEQUENCE [LARGE SCALE GENOMIC DNA]</scope>
    <source>
        <strain evidence="14">JCM 11650</strain>
    </source>
</reference>
<evidence type="ECO:0000256" key="10">
    <source>
        <dbReference type="ARBA" id="ARBA00023186"/>
    </source>
</evidence>
<evidence type="ECO:0000256" key="12">
    <source>
        <dbReference type="ARBA" id="ARBA00023288"/>
    </source>
</evidence>
<keyword evidence="12 13" id="KW-0449">Lipoprotein</keyword>
<protein>
    <recommendedName>
        <fullName evidence="4">Outer-membrane lipoprotein LolB</fullName>
    </recommendedName>
</protein>
<evidence type="ECO:0000313" key="13">
    <source>
        <dbReference type="EMBL" id="MFC4622305.1"/>
    </source>
</evidence>
<evidence type="ECO:0000256" key="7">
    <source>
        <dbReference type="ARBA" id="ARBA00022927"/>
    </source>
</evidence>
<dbReference type="SUPFAM" id="SSF89392">
    <property type="entry name" value="Prokaryotic lipoproteins and lipoprotein localization factors"/>
    <property type="match status" value="1"/>
</dbReference>
<keyword evidence="5" id="KW-0813">Transport</keyword>
<evidence type="ECO:0000256" key="2">
    <source>
        <dbReference type="ARBA" id="ARBA00009696"/>
    </source>
</evidence>
<proteinExistence type="inferred from homology"/>
<dbReference type="Gene3D" id="2.50.20.10">
    <property type="entry name" value="Lipoprotein localisation LolA/LolB/LppX"/>
    <property type="match status" value="1"/>
</dbReference>
<organism evidence="13 14">
    <name type="scientific">Comamonas nitrativorans</name>
    <dbReference type="NCBI Taxonomy" id="108437"/>
    <lineage>
        <taxon>Bacteria</taxon>
        <taxon>Pseudomonadati</taxon>
        <taxon>Pseudomonadota</taxon>
        <taxon>Betaproteobacteria</taxon>
        <taxon>Burkholderiales</taxon>
        <taxon>Comamonadaceae</taxon>
        <taxon>Comamonas</taxon>
    </lineage>
</organism>
<evidence type="ECO:0000256" key="4">
    <source>
        <dbReference type="ARBA" id="ARBA00016202"/>
    </source>
</evidence>
<dbReference type="InterPro" id="IPR029046">
    <property type="entry name" value="LolA/LolB/LppX"/>
</dbReference>
<keyword evidence="11" id="KW-0998">Cell outer membrane</keyword>
<keyword evidence="7" id="KW-0653">Protein transport</keyword>
<evidence type="ECO:0000313" key="14">
    <source>
        <dbReference type="Proteomes" id="UP001595967"/>
    </source>
</evidence>
<keyword evidence="14" id="KW-1185">Reference proteome</keyword>
<dbReference type="Proteomes" id="UP001595967">
    <property type="component" value="Unassembled WGS sequence"/>
</dbReference>
<accession>A0ABV9GYE8</accession>
<keyword evidence="9" id="KW-0564">Palmitate</keyword>
<dbReference type="EMBL" id="JBHSEW010000006">
    <property type="protein sequence ID" value="MFC4622305.1"/>
    <property type="molecule type" value="Genomic_DNA"/>
</dbReference>
<dbReference type="InterPro" id="IPR004565">
    <property type="entry name" value="OM_lipoprot_LolB"/>
</dbReference>
<dbReference type="Pfam" id="PF03550">
    <property type="entry name" value="LolB"/>
    <property type="match status" value="1"/>
</dbReference>
<evidence type="ECO:0000256" key="9">
    <source>
        <dbReference type="ARBA" id="ARBA00023139"/>
    </source>
</evidence>
<dbReference type="RefSeq" id="WP_377725702.1">
    <property type="nucleotide sequence ID" value="NZ_JBHSEW010000006.1"/>
</dbReference>
<evidence type="ECO:0000256" key="5">
    <source>
        <dbReference type="ARBA" id="ARBA00022448"/>
    </source>
</evidence>
<evidence type="ECO:0000256" key="3">
    <source>
        <dbReference type="ARBA" id="ARBA00011245"/>
    </source>
</evidence>
<evidence type="ECO:0000256" key="11">
    <source>
        <dbReference type="ARBA" id="ARBA00023237"/>
    </source>
</evidence>
<evidence type="ECO:0000256" key="8">
    <source>
        <dbReference type="ARBA" id="ARBA00023136"/>
    </source>
</evidence>
<sequence length="131" mass="14094">MALQTFNQDGSQQDSWSASFTLQGTPAQGQLDIFSPLGAQLALLQWSPAGALLRQGRQQVPSDSLAALIERSLGTALPIDAFFAWLQGRPHAAEGWQADLGQYAQGRIHAQRLQPLPQAQLKIILQAPAAP</sequence>
<comment type="similarity">
    <text evidence="2">Belongs to the LolB family.</text>
</comment>
<comment type="caution">
    <text evidence="13">The sequence shown here is derived from an EMBL/GenBank/DDBJ whole genome shotgun (WGS) entry which is preliminary data.</text>
</comment>
<evidence type="ECO:0000256" key="6">
    <source>
        <dbReference type="ARBA" id="ARBA00022729"/>
    </source>
</evidence>
<keyword evidence="10" id="KW-0143">Chaperone</keyword>
<keyword evidence="6" id="KW-0732">Signal</keyword>
<gene>
    <name evidence="13" type="ORF">ACFO3A_08760</name>
</gene>
<comment type="subunit">
    <text evidence="3">Monomer.</text>
</comment>